<feature type="domain" description="FAD-binding FR-type" evidence="2">
    <location>
        <begin position="89"/>
        <end position="186"/>
    </location>
</feature>
<dbReference type="PANTHER" id="PTHR47354:SF3">
    <property type="entry name" value="OXIDOREDUCTASE-RELATED"/>
    <property type="match status" value="1"/>
</dbReference>
<dbReference type="EMBL" id="JABWQX020000001">
    <property type="protein sequence ID" value="MBV4550560.1"/>
    <property type="molecule type" value="Genomic_DNA"/>
</dbReference>
<evidence type="ECO:0000259" key="1">
    <source>
        <dbReference type="PROSITE" id="PS51085"/>
    </source>
</evidence>
<organism evidence="3">
    <name type="scientific">Pseudomonas marvdashtae</name>
    <dbReference type="NCBI Taxonomy" id="2745500"/>
    <lineage>
        <taxon>Bacteria</taxon>
        <taxon>Pseudomonadati</taxon>
        <taxon>Pseudomonadota</taxon>
        <taxon>Gammaproteobacteria</taxon>
        <taxon>Pseudomonadales</taxon>
        <taxon>Pseudomonadaceae</taxon>
        <taxon>Pseudomonas</taxon>
    </lineage>
</organism>
<gene>
    <name evidence="4" type="ORF">HU742_005295</name>
    <name evidence="3" type="ORF">HU742_13650</name>
</gene>
<dbReference type="NCBIfam" id="NF004317">
    <property type="entry name" value="PRK05713.1"/>
    <property type="match status" value="1"/>
</dbReference>
<dbReference type="InterPro" id="IPR012675">
    <property type="entry name" value="Beta-grasp_dom_sf"/>
</dbReference>
<dbReference type="Gene3D" id="3.10.20.30">
    <property type="match status" value="1"/>
</dbReference>
<dbReference type="SUPFAM" id="SSF63380">
    <property type="entry name" value="Riboflavin synthase domain-like"/>
    <property type="match status" value="1"/>
</dbReference>
<feature type="domain" description="2Fe-2S ferredoxin-type" evidence="1">
    <location>
        <begin position="2"/>
        <end position="88"/>
    </location>
</feature>
<dbReference type="EMBL" id="JABWQX010000004">
    <property type="protein sequence ID" value="MBC3396261.1"/>
    <property type="molecule type" value="Genomic_DNA"/>
</dbReference>
<evidence type="ECO:0000313" key="3">
    <source>
        <dbReference type="EMBL" id="MBC3396261.1"/>
    </source>
</evidence>
<dbReference type="Gene3D" id="3.40.50.80">
    <property type="entry name" value="Nucleotide-binding domain of ferredoxin-NADP reductase (FNR) module"/>
    <property type="match status" value="1"/>
</dbReference>
<evidence type="ECO:0000313" key="5">
    <source>
        <dbReference type="Proteomes" id="UP000659438"/>
    </source>
</evidence>
<dbReference type="CDD" id="cd00207">
    <property type="entry name" value="fer2"/>
    <property type="match status" value="1"/>
</dbReference>
<accession>A0A923FPC5</accession>
<dbReference type="RefSeq" id="WP_186640993.1">
    <property type="nucleotide sequence ID" value="NZ_JABWQX020000001.1"/>
</dbReference>
<dbReference type="InterPro" id="IPR001041">
    <property type="entry name" value="2Fe-2S_ferredoxin-type"/>
</dbReference>
<reference evidence="4" key="3">
    <citation type="submission" date="2021-06" db="EMBL/GenBank/DDBJ databases">
        <title>Updating the genus Pseudomonas: Description of 43 new species and partition of the Pseudomonas putida group.</title>
        <authorList>
            <person name="Girard L."/>
            <person name="Lood C."/>
            <person name="Vandamme P."/>
            <person name="Rokni-Zadeh H."/>
            <person name="Van Noort V."/>
            <person name="Hofte M."/>
            <person name="Lavigne R."/>
            <person name="De Mot R."/>
        </authorList>
    </citation>
    <scope>NUCLEOTIDE SEQUENCE</scope>
    <source>
        <strain evidence="4">SWRI102</strain>
    </source>
</reference>
<dbReference type="InterPro" id="IPR001433">
    <property type="entry name" value="OxRdtase_FAD/NAD-bd"/>
</dbReference>
<dbReference type="Pfam" id="PF00175">
    <property type="entry name" value="NAD_binding_1"/>
    <property type="match status" value="1"/>
</dbReference>
<dbReference type="PRINTS" id="PR00410">
    <property type="entry name" value="PHEHYDRXLASE"/>
</dbReference>
<proteinExistence type="predicted"/>
<dbReference type="InterPro" id="IPR017927">
    <property type="entry name" value="FAD-bd_FR_type"/>
</dbReference>
<comment type="caution">
    <text evidence="3">The sequence shown here is derived from an EMBL/GenBank/DDBJ whole genome shotgun (WGS) entry which is preliminary data.</text>
</comment>
<protein>
    <submittedName>
        <fullName evidence="3">Iron-sulfur-binding ferredoxin reductase</fullName>
    </submittedName>
</protein>
<dbReference type="PROSITE" id="PS51085">
    <property type="entry name" value="2FE2S_FER_2"/>
    <property type="match status" value="1"/>
</dbReference>
<dbReference type="Proteomes" id="UP000659438">
    <property type="component" value="Unassembled WGS sequence"/>
</dbReference>
<dbReference type="Gene3D" id="2.40.30.10">
    <property type="entry name" value="Translation factors"/>
    <property type="match status" value="1"/>
</dbReference>
<evidence type="ECO:0000313" key="4">
    <source>
        <dbReference type="EMBL" id="MBV4550560.1"/>
    </source>
</evidence>
<keyword evidence="5" id="KW-1185">Reference proteome</keyword>
<dbReference type="Pfam" id="PF00111">
    <property type="entry name" value="Fer2"/>
    <property type="match status" value="1"/>
</dbReference>
<dbReference type="InterPro" id="IPR017938">
    <property type="entry name" value="Riboflavin_synthase-like_b-brl"/>
</dbReference>
<dbReference type="GO" id="GO:0051536">
    <property type="term" value="F:iron-sulfur cluster binding"/>
    <property type="evidence" value="ECO:0007669"/>
    <property type="project" value="InterPro"/>
</dbReference>
<dbReference type="PROSITE" id="PS51384">
    <property type="entry name" value="FAD_FR"/>
    <property type="match status" value="1"/>
</dbReference>
<dbReference type="SUPFAM" id="SSF52343">
    <property type="entry name" value="Ferredoxin reductase-like, C-terminal NADP-linked domain"/>
    <property type="match status" value="1"/>
</dbReference>
<dbReference type="InterPro" id="IPR036010">
    <property type="entry name" value="2Fe-2S_ferredoxin-like_sf"/>
</dbReference>
<dbReference type="AlphaFoldDB" id="A0A923FPC5"/>
<dbReference type="InterPro" id="IPR039261">
    <property type="entry name" value="FNR_nucleotide-bd"/>
</dbReference>
<evidence type="ECO:0000259" key="2">
    <source>
        <dbReference type="PROSITE" id="PS51384"/>
    </source>
</evidence>
<dbReference type="PANTHER" id="PTHR47354">
    <property type="entry name" value="NADH OXIDOREDUCTASE HCR"/>
    <property type="match status" value="1"/>
</dbReference>
<dbReference type="InterPro" id="IPR050415">
    <property type="entry name" value="MRET"/>
</dbReference>
<reference evidence="3" key="2">
    <citation type="submission" date="2020-07" db="EMBL/GenBank/DDBJ databases">
        <authorList>
            <person name="Lood C."/>
            <person name="Girard L."/>
        </authorList>
    </citation>
    <scope>NUCLEOTIDE SEQUENCE</scope>
    <source>
        <strain evidence="3">SWRI102</strain>
    </source>
</reference>
<reference evidence="3 5" key="1">
    <citation type="journal article" date="2020" name="Microorganisms">
        <title>Reliable Identification of Environmental Pseudomonas Isolates Using the rpoD Gene.</title>
        <authorList>
            <consortium name="The Broad Institute Genome Sequencing Platform"/>
            <person name="Girard L."/>
            <person name="Lood C."/>
            <person name="Rokni-Zadeh H."/>
            <person name="van Noort V."/>
            <person name="Lavigne R."/>
            <person name="De Mot R."/>
        </authorList>
    </citation>
    <scope>NUCLEOTIDE SEQUENCE</scope>
    <source>
        <strain evidence="3 5">SWRI102</strain>
    </source>
</reference>
<sequence>MPELKVTDRQWTVAVGANLLDALNQAGVPVPYSCRAGSCHACLVQCVSGDVRDSRPDALSPAQRDQGWRLACQCQVVEDVQIHTFDPQRDGQAAEVAAVDWLGLDVLRLRITSQRPLRYRAGQHLVLWVGGVARPYSLASLPEEDRFLEFHLDCRAPGQFIDGARQLQAGDPIRLGELRGGALHYDPDWHGKPLWLLAAGTGLAPLFGILREALRQQHQGAIRLIHLAYDADGHYLAKPLAALAAKYQNLTVELLTAAEAPQAMEQLRLSSRQTQALACGHPDRVEAFAKRLYLAGLPRNQLLADVFLTREDGAA</sequence>
<dbReference type="SUPFAM" id="SSF54292">
    <property type="entry name" value="2Fe-2S ferredoxin-like"/>
    <property type="match status" value="1"/>
</dbReference>
<name>A0A923FPC5_9PSED</name>
<dbReference type="GO" id="GO:0016491">
    <property type="term" value="F:oxidoreductase activity"/>
    <property type="evidence" value="ECO:0007669"/>
    <property type="project" value="InterPro"/>
</dbReference>